<evidence type="ECO:0000313" key="8">
    <source>
        <dbReference type="EMBL" id="KFX70583.1"/>
    </source>
</evidence>
<dbReference type="InterPro" id="IPR050903">
    <property type="entry name" value="Bact_Chemotaxis_MeTrfase"/>
</dbReference>
<evidence type="ECO:0000256" key="5">
    <source>
        <dbReference type="PIRNR" id="PIRNR000410"/>
    </source>
</evidence>
<dbReference type="Gene3D" id="1.10.155.10">
    <property type="entry name" value="Chemotaxis receptor methyltransferase CheR, N-terminal domain"/>
    <property type="match status" value="1"/>
</dbReference>
<feature type="binding site" evidence="6">
    <location>
        <position position="145"/>
    </location>
    <ligand>
        <name>S-adenosyl-L-methionine</name>
        <dbReference type="ChEBI" id="CHEBI:59789"/>
    </ligand>
</feature>
<dbReference type="GO" id="GO:0008983">
    <property type="term" value="F:protein-glutamate O-methyltransferase activity"/>
    <property type="evidence" value="ECO:0007669"/>
    <property type="project" value="UniProtKB-EC"/>
</dbReference>
<dbReference type="AlphaFoldDB" id="A0A0A1YNQ0"/>
<dbReference type="RefSeq" id="WP_025163400.1">
    <property type="nucleotide sequence ID" value="NZ_AWSQ01000001.1"/>
</dbReference>
<dbReference type="InterPro" id="IPR000780">
    <property type="entry name" value="CheR_MeTrfase"/>
</dbReference>
<feature type="binding site" evidence="6">
    <location>
        <position position="120"/>
    </location>
    <ligand>
        <name>S-adenosyl-L-methionine</name>
        <dbReference type="ChEBI" id="CHEBI:59789"/>
    </ligand>
</feature>
<comment type="catalytic activity">
    <reaction evidence="1 5">
        <text>L-glutamyl-[protein] + S-adenosyl-L-methionine = [protein]-L-glutamate 5-O-methyl ester + S-adenosyl-L-homocysteine</text>
        <dbReference type="Rhea" id="RHEA:24452"/>
        <dbReference type="Rhea" id="RHEA-COMP:10208"/>
        <dbReference type="Rhea" id="RHEA-COMP:10311"/>
        <dbReference type="ChEBI" id="CHEBI:29973"/>
        <dbReference type="ChEBI" id="CHEBI:57856"/>
        <dbReference type="ChEBI" id="CHEBI:59789"/>
        <dbReference type="ChEBI" id="CHEBI:82795"/>
        <dbReference type="EC" id="2.1.1.80"/>
    </reaction>
</comment>
<dbReference type="InterPro" id="IPR022641">
    <property type="entry name" value="CheR_N"/>
</dbReference>
<reference evidence="8 9" key="1">
    <citation type="journal article" date="2014" name="Genome Announc.">
        <title>Draft Genome Sequence of Petroleum Oil-Degrading Marine Bacterium Pseudomonas taeanensis Strain MS-3, Isolated from a Crude Oil-Contaminated Seashore.</title>
        <authorList>
            <person name="Lee S.Y."/>
            <person name="Kim S.H."/>
            <person name="Lee D.G."/>
            <person name="Shin S."/>
            <person name="Yun S.H."/>
            <person name="Choi C.W."/>
            <person name="Chung Y.H."/>
            <person name="Choi J.S."/>
            <person name="Kahng H.Y."/>
            <person name="Kim S.I."/>
        </authorList>
    </citation>
    <scope>NUCLEOTIDE SEQUENCE [LARGE SCALE GENOMIC DNA]</scope>
    <source>
        <strain evidence="8 9">MS-3</strain>
    </source>
</reference>
<organism evidence="8 9">
    <name type="scientific">Pseudomonas taeanensis MS-3</name>
    <dbReference type="NCBI Taxonomy" id="1395571"/>
    <lineage>
        <taxon>Bacteria</taxon>
        <taxon>Pseudomonadati</taxon>
        <taxon>Pseudomonadota</taxon>
        <taxon>Gammaproteobacteria</taxon>
        <taxon>Pseudomonadales</taxon>
        <taxon>Pseudomonadaceae</taxon>
        <taxon>Pseudomonas</taxon>
    </lineage>
</organism>
<dbReference type="eggNOG" id="COG1352">
    <property type="taxonomic scope" value="Bacteria"/>
</dbReference>
<comment type="caution">
    <text evidence="8">The sequence shown here is derived from an EMBL/GenBank/DDBJ whole genome shotgun (WGS) entry which is preliminary data.</text>
</comment>
<dbReference type="InterPro" id="IPR036804">
    <property type="entry name" value="CheR_N_sf"/>
</dbReference>
<dbReference type="OrthoDB" id="9816309at2"/>
<dbReference type="PIRSF" id="PIRSF000410">
    <property type="entry name" value="CheR"/>
    <property type="match status" value="1"/>
</dbReference>
<dbReference type="InterPro" id="IPR022642">
    <property type="entry name" value="CheR_C"/>
</dbReference>
<evidence type="ECO:0000256" key="2">
    <source>
        <dbReference type="ARBA" id="ARBA00022603"/>
    </source>
</evidence>
<dbReference type="Gene3D" id="3.40.50.150">
    <property type="entry name" value="Vaccinia Virus protein VP39"/>
    <property type="match status" value="1"/>
</dbReference>
<dbReference type="STRING" id="1395571.TMS3_0101185"/>
<dbReference type="Pfam" id="PF01739">
    <property type="entry name" value="CheR"/>
    <property type="match status" value="1"/>
</dbReference>
<dbReference type="InterPro" id="IPR026024">
    <property type="entry name" value="Chemotaxis_MeTrfase_CheR"/>
</dbReference>
<evidence type="ECO:0000259" key="7">
    <source>
        <dbReference type="PROSITE" id="PS50123"/>
    </source>
</evidence>
<keyword evidence="9" id="KW-1185">Reference proteome</keyword>
<protein>
    <recommendedName>
        <fullName evidence="5">Chemotaxis protein methyltransferase</fullName>
        <ecNumber evidence="5">2.1.1.80</ecNumber>
    </recommendedName>
</protein>
<evidence type="ECO:0000256" key="3">
    <source>
        <dbReference type="ARBA" id="ARBA00022679"/>
    </source>
</evidence>
<gene>
    <name evidence="8" type="ORF">TMS3_0101185</name>
</gene>
<dbReference type="PANTHER" id="PTHR24422:SF19">
    <property type="entry name" value="CHEMOTAXIS PROTEIN METHYLTRANSFERASE"/>
    <property type="match status" value="1"/>
</dbReference>
<evidence type="ECO:0000256" key="6">
    <source>
        <dbReference type="PIRSR" id="PIRSR000410-1"/>
    </source>
</evidence>
<keyword evidence="2 5" id="KW-0489">Methyltransferase</keyword>
<dbReference type="PROSITE" id="PS50123">
    <property type="entry name" value="CHER"/>
    <property type="match status" value="1"/>
</dbReference>
<dbReference type="Proteomes" id="UP000030063">
    <property type="component" value="Unassembled WGS sequence"/>
</dbReference>
<feature type="binding site" evidence="6">
    <location>
        <begin position="203"/>
        <end position="204"/>
    </location>
    <ligand>
        <name>S-adenosyl-L-methionine</name>
        <dbReference type="ChEBI" id="CHEBI:59789"/>
    </ligand>
</feature>
<comment type="function">
    <text evidence="5">Methylation of the membrane-bound methyl-accepting chemotaxis proteins (MCP) to form gamma-glutamyl methyl ester residues in MCP.</text>
</comment>
<feature type="domain" description="CheR-type methyltransferase" evidence="7">
    <location>
        <begin position="5"/>
        <end position="277"/>
    </location>
</feature>
<dbReference type="SUPFAM" id="SSF47757">
    <property type="entry name" value="Chemotaxis receptor methyltransferase CheR, N-terminal domain"/>
    <property type="match status" value="1"/>
</dbReference>
<feature type="binding site" evidence="6">
    <location>
        <position position="86"/>
    </location>
    <ligand>
        <name>S-adenosyl-L-methionine</name>
        <dbReference type="ChEBI" id="CHEBI:59789"/>
    </ligand>
</feature>
<name>A0A0A1YNQ0_9PSED</name>
<keyword evidence="3 5" id="KW-0808">Transferase</keyword>
<proteinExistence type="predicted"/>
<evidence type="ECO:0000313" key="9">
    <source>
        <dbReference type="Proteomes" id="UP000030063"/>
    </source>
</evidence>
<dbReference type="InterPro" id="IPR029063">
    <property type="entry name" value="SAM-dependent_MTases_sf"/>
</dbReference>
<evidence type="ECO:0000256" key="4">
    <source>
        <dbReference type="ARBA" id="ARBA00022691"/>
    </source>
</evidence>
<feature type="binding site" evidence="6">
    <location>
        <position position="80"/>
    </location>
    <ligand>
        <name>S-adenosyl-L-methionine</name>
        <dbReference type="ChEBI" id="CHEBI:59789"/>
    </ligand>
</feature>
<keyword evidence="4 5" id="KW-0949">S-adenosyl-L-methionine</keyword>
<dbReference type="PRINTS" id="PR00996">
    <property type="entry name" value="CHERMTFRASE"/>
</dbReference>
<feature type="binding site" evidence="6">
    <location>
        <begin position="221"/>
        <end position="222"/>
    </location>
    <ligand>
        <name>S-adenosyl-L-methionine</name>
        <dbReference type="ChEBI" id="CHEBI:59789"/>
    </ligand>
</feature>
<accession>A0A0A1YNQ0</accession>
<sequence>MSEQTTLREFHYTRADFEQARRLLYQQTGIKLADSKEQMLYSRLARRVRALRLTEFSAYFTYLNEHEEEWQQFINALTTNLTAFFREAHHFEVLADYARSHAQTGRKLRVWSAAASTGEEPYSLAITLIEAFGSFAPPVELLASDIDTGVLNTARQGIYAEARIEDISAERKRAFFLRGKGEQLGKVRMRDQLRDLIEFRQINLLDANWEIEPGLDVIFCRNVMIYFDKATQTRLLERMVRLLRHDGLFFAGHSESFIQATHLVRLVGRTVYRPAQRN</sequence>
<dbReference type="SMART" id="SM00138">
    <property type="entry name" value="MeTrc"/>
    <property type="match status" value="1"/>
</dbReference>
<dbReference type="EC" id="2.1.1.80" evidence="5"/>
<feature type="binding site" evidence="6">
    <location>
        <position position="82"/>
    </location>
    <ligand>
        <name>S-adenosyl-L-methionine</name>
        <dbReference type="ChEBI" id="CHEBI:59789"/>
    </ligand>
</feature>
<dbReference type="Pfam" id="PF03705">
    <property type="entry name" value="CheR_N"/>
    <property type="match status" value="1"/>
</dbReference>
<evidence type="ECO:0000256" key="1">
    <source>
        <dbReference type="ARBA" id="ARBA00001541"/>
    </source>
</evidence>
<dbReference type="EMBL" id="AWSQ01000001">
    <property type="protein sequence ID" value="KFX70583.1"/>
    <property type="molecule type" value="Genomic_DNA"/>
</dbReference>
<dbReference type="PANTHER" id="PTHR24422">
    <property type="entry name" value="CHEMOTAXIS PROTEIN METHYLTRANSFERASE"/>
    <property type="match status" value="1"/>
</dbReference>
<dbReference type="GO" id="GO:0032259">
    <property type="term" value="P:methylation"/>
    <property type="evidence" value="ECO:0007669"/>
    <property type="project" value="UniProtKB-KW"/>
</dbReference>
<dbReference type="SUPFAM" id="SSF53335">
    <property type="entry name" value="S-adenosyl-L-methionine-dependent methyltransferases"/>
    <property type="match status" value="1"/>
</dbReference>
<dbReference type="CDD" id="cd02440">
    <property type="entry name" value="AdoMet_MTases"/>
    <property type="match status" value="1"/>
</dbReference>